<dbReference type="InterPro" id="IPR027266">
    <property type="entry name" value="TrmE/GcvT-like"/>
</dbReference>
<dbReference type="RefSeq" id="WP_130991479.1">
    <property type="nucleotide sequence ID" value="NZ_SISK01000008.1"/>
</dbReference>
<dbReference type="InterPro" id="IPR007375">
    <property type="entry name" value="SoxG"/>
</dbReference>
<dbReference type="OrthoDB" id="9814782at2"/>
<comment type="caution">
    <text evidence="1">The sequence shown here is derived from an EMBL/GenBank/DDBJ whole genome shotgun (WGS) entry which is preliminary data.</text>
</comment>
<name>A0A4Q9G3T1_9RHOB</name>
<dbReference type="Gene3D" id="3.30.1360.120">
    <property type="entry name" value="Probable tRNA modification gtpase trme, domain 1"/>
    <property type="match status" value="1"/>
</dbReference>
<dbReference type="Gene3D" id="3.30.70.1520">
    <property type="entry name" value="Heterotetrameric sarcosine oxidase"/>
    <property type="match status" value="1"/>
</dbReference>
<dbReference type="SUPFAM" id="SSF103025">
    <property type="entry name" value="Folate-binding domain"/>
    <property type="match status" value="1"/>
</dbReference>
<proteinExistence type="predicted"/>
<dbReference type="AlphaFoldDB" id="A0A4Q9G3T1"/>
<gene>
    <name evidence="1" type="ORF">EYE42_11525</name>
</gene>
<sequence>MTYEKHQFHASPILIEEIAPGLRLSLRVKPAHRATLARAMGLDLPSRVGARAAAHGAEALCLGPDEWLITAPEGAGLPKAARAVYSDAPHSLVDISDREITLRLSGPAAVDALTTCCPRDVAAMAVGTAARTVFDSATVIVWRDGPAEFRMDVWRSFAPHVRALLAQVETEFHAGL</sequence>
<dbReference type="Pfam" id="PF04268">
    <property type="entry name" value="SoxG"/>
    <property type="match status" value="1"/>
</dbReference>
<evidence type="ECO:0000313" key="1">
    <source>
        <dbReference type="EMBL" id="TBN39056.1"/>
    </source>
</evidence>
<dbReference type="EMBL" id="SISK01000008">
    <property type="protein sequence ID" value="TBN39056.1"/>
    <property type="molecule type" value="Genomic_DNA"/>
</dbReference>
<organism evidence="1 2">
    <name type="scientific">Paracoccus subflavus</name>
    <dbReference type="NCBI Taxonomy" id="2528244"/>
    <lineage>
        <taxon>Bacteria</taxon>
        <taxon>Pseudomonadati</taxon>
        <taxon>Pseudomonadota</taxon>
        <taxon>Alphaproteobacteria</taxon>
        <taxon>Rhodobacterales</taxon>
        <taxon>Paracoccaceae</taxon>
        <taxon>Paracoccus</taxon>
    </lineage>
</organism>
<accession>A0A4Q9G3T1</accession>
<protein>
    <submittedName>
        <fullName evidence="1">Sarcosine oxidase subunit gamma</fullName>
    </submittedName>
</protein>
<dbReference type="Proteomes" id="UP000293520">
    <property type="component" value="Unassembled WGS sequence"/>
</dbReference>
<evidence type="ECO:0000313" key="2">
    <source>
        <dbReference type="Proteomes" id="UP000293520"/>
    </source>
</evidence>
<reference evidence="1 2" key="1">
    <citation type="submission" date="2019-02" db="EMBL/GenBank/DDBJ databases">
        <title>Paracoccus subflavus sp. nov., isolated from marine sediment of the Pacific Ocean.</title>
        <authorList>
            <person name="Zhang G."/>
        </authorList>
    </citation>
    <scope>NUCLEOTIDE SEQUENCE [LARGE SCALE GENOMIC DNA]</scope>
    <source>
        <strain evidence="1 2">GY0581</strain>
    </source>
</reference>
<keyword evidence="2" id="KW-1185">Reference proteome</keyword>